<keyword evidence="3" id="KW-1185">Reference proteome</keyword>
<evidence type="ECO:0000256" key="1">
    <source>
        <dbReference type="SAM" id="MobiDB-lite"/>
    </source>
</evidence>
<dbReference type="Proteomes" id="UP000606786">
    <property type="component" value="Unassembled WGS sequence"/>
</dbReference>
<sequence>MAFIRARFAPLRLLAEVRRRMPHLGHNRGEISHLMICRKRINGQAVKQYKAAGGEGNRIRRRWGGGASTRQEVQDEHRRLTPDK</sequence>
<proteinExistence type="predicted"/>
<comment type="caution">
    <text evidence="2">The sequence shown here is derived from an EMBL/GenBank/DDBJ whole genome shotgun (WGS) entry which is preliminary data.</text>
</comment>
<organism evidence="2 3">
    <name type="scientific">Ceratitis capitata</name>
    <name type="common">Mediterranean fruit fly</name>
    <name type="synonym">Tephritis capitata</name>
    <dbReference type="NCBI Taxonomy" id="7213"/>
    <lineage>
        <taxon>Eukaryota</taxon>
        <taxon>Metazoa</taxon>
        <taxon>Ecdysozoa</taxon>
        <taxon>Arthropoda</taxon>
        <taxon>Hexapoda</taxon>
        <taxon>Insecta</taxon>
        <taxon>Pterygota</taxon>
        <taxon>Neoptera</taxon>
        <taxon>Endopterygota</taxon>
        <taxon>Diptera</taxon>
        <taxon>Brachycera</taxon>
        <taxon>Muscomorpha</taxon>
        <taxon>Tephritoidea</taxon>
        <taxon>Tephritidae</taxon>
        <taxon>Ceratitis</taxon>
        <taxon>Ceratitis</taxon>
    </lineage>
</organism>
<evidence type="ECO:0000313" key="3">
    <source>
        <dbReference type="Proteomes" id="UP000606786"/>
    </source>
</evidence>
<dbReference type="EMBL" id="CAJHJT010000056">
    <property type="protein sequence ID" value="CAD7013214.1"/>
    <property type="molecule type" value="Genomic_DNA"/>
</dbReference>
<evidence type="ECO:0000313" key="2">
    <source>
        <dbReference type="EMBL" id="CAD7013214.1"/>
    </source>
</evidence>
<reference evidence="2" key="1">
    <citation type="submission" date="2020-11" db="EMBL/GenBank/DDBJ databases">
        <authorList>
            <person name="Whitehead M."/>
        </authorList>
    </citation>
    <scope>NUCLEOTIDE SEQUENCE</scope>
    <source>
        <strain evidence="2">EGII</strain>
    </source>
</reference>
<feature type="compositionally biased region" description="Basic and acidic residues" evidence="1">
    <location>
        <begin position="72"/>
        <end position="84"/>
    </location>
</feature>
<gene>
    <name evidence="2" type="ORF">CCAP1982_LOCUS21285</name>
</gene>
<protein>
    <submittedName>
        <fullName evidence="2">(Mediterranean fruit fly) hypothetical protein</fullName>
    </submittedName>
</protein>
<name>A0A811VDY1_CERCA</name>
<feature type="region of interest" description="Disordered" evidence="1">
    <location>
        <begin position="57"/>
        <end position="84"/>
    </location>
</feature>
<accession>A0A811VDY1</accession>
<dbReference type="AlphaFoldDB" id="A0A811VDY1"/>